<name>A0A8S9MVT4_BRACR</name>
<feature type="region of interest" description="Disordered" evidence="1">
    <location>
        <begin position="1"/>
        <end position="114"/>
    </location>
</feature>
<protein>
    <submittedName>
        <fullName evidence="2">Uncharacterized protein</fullName>
    </submittedName>
</protein>
<organism evidence="2 3">
    <name type="scientific">Brassica cretica</name>
    <name type="common">Mustard</name>
    <dbReference type="NCBI Taxonomy" id="69181"/>
    <lineage>
        <taxon>Eukaryota</taxon>
        <taxon>Viridiplantae</taxon>
        <taxon>Streptophyta</taxon>
        <taxon>Embryophyta</taxon>
        <taxon>Tracheophyta</taxon>
        <taxon>Spermatophyta</taxon>
        <taxon>Magnoliopsida</taxon>
        <taxon>eudicotyledons</taxon>
        <taxon>Gunneridae</taxon>
        <taxon>Pentapetalae</taxon>
        <taxon>rosids</taxon>
        <taxon>malvids</taxon>
        <taxon>Brassicales</taxon>
        <taxon>Brassicaceae</taxon>
        <taxon>Brassiceae</taxon>
        <taxon>Brassica</taxon>
    </lineage>
</organism>
<feature type="compositionally biased region" description="Basic residues" evidence="1">
    <location>
        <begin position="62"/>
        <end position="77"/>
    </location>
</feature>
<accession>A0A8S9MVT4</accession>
<sequence>MLGKNTQVLNCSRPQAGRNHGSQAGRNHSSPLERSPVLSIPARRNHGSQLRNENQALNPASNKKRRFQARVRPRPTWKHPNLPVTASREGAPAQEKAQTYDVEESESDPESVMEAPDRVMKAKSHMIAYLEQMFSKRLDNMQSMVERLPGVAPPIRKSNPDSYAGTPFTDEITSLMPKKFSIPNIKA</sequence>
<dbReference type="Proteomes" id="UP000712600">
    <property type="component" value="Unassembled WGS sequence"/>
</dbReference>
<feature type="compositionally biased region" description="Polar residues" evidence="1">
    <location>
        <begin position="47"/>
        <end position="61"/>
    </location>
</feature>
<proteinExistence type="predicted"/>
<feature type="compositionally biased region" description="Polar residues" evidence="1">
    <location>
        <begin position="20"/>
        <end position="32"/>
    </location>
</feature>
<feature type="compositionally biased region" description="Acidic residues" evidence="1">
    <location>
        <begin position="101"/>
        <end position="111"/>
    </location>
</feature>
<evidence type="ECO:0000256" key="1">
    <source>
        <dbReference type="SAM" id="MobiDB-lite"/>
    </source>
</evidence>
<comment type="caution">
    <text evidence="2">The sequence shown here is derived from an EMBL/GenBank/DDBJ whole genome shotgun (WGS) entry which is preliminary data.</text>
</comment>
<evidence type="ECO:0000313" key="3">
    <source>
        <dbReference type="Proteomes" id="UP000712600"/>
    </source>
</evidence>
<gene>
    <name evidence="2" type="ORF">F2Q69_00053296</name>
</gene>
<evidence type="ECO:0000313" key="2">
    <source>
        <dbReference type="EMBL" id="KAF3488125.1"/>
    </source>
</evidence>
<reference evidence="2" key="1">
    <citation type="submission" date="2019-12" db="EMBL/GenBank/DDBJ databases">
        <title>Genome sequencing and annotation of Brassica cretica.</title>
        <authorList>
            <person name="Studholme D.J."/>
            <person name="Sarris P."/>
        </authorList>
    </citation>
    <scope>NUCLEOTIDE SEQUENCE</scope>
    <source>
        <strain evidence="2">PFS-109/04</strain>
        <tissue evidence="2">Leaf</tissue>
    </source>
</reference>
<feature type="compositionally biased region" description="Polar residues" evidence="1">
    <location>
        <begin position="1"/>
        <end position="13"/>
    </location>
</feature>
<dbReference type="EMBL" id="QGKX02002183">
    <property type="protein sequence ID" value="KAF3488125.1"/>
    <property type="molecule type" value="Genomic_DNA"/>
</dbReference>
<dbReference type="AlphaFoldDB" id="A0A8S9MVT4"/>